<keyword evidence="2" id="KW-0472">Membrane</keyword>
<dbReference type="OrthoDB" id="4578727at2"/>
<dbReference type="EMBL" id="FTNT01000012">
    <property type="protein sequence ID" value="SIS20249.1"/>
    <property type="molecule type" value="Genomic_DNA"/>
</dbReference>
<sequence>MTRGQDGPSFARLALTSLGAGVLVLAISVPIVVGLSQVSPVAALVVALLAVVGAIAAIGLTSNHQINKALAEAEAADRPPNANDPTPRGTDEN</sequence>
<dbReference type="AlphaFoldDB" id="A0A1N7H5X4"/>
<organism evidence="3 4">
    <name type="scientific">Williamsia sterculiae</name>
    <dbReference type="NCBI Taxonomy" id="1344003"/>
    <lineage>
        <taxon>Bacteria</taxon>
        <taxon>Bacillati</taxon>
        <taxon>Actinomycetota</taxon>
        <taxon>Actinomycetes</taxon>
        <taxon>Mycobacteriales</taxon>
        <taxon>Nocardiaceae</taxon>
        <taxon>Williamsia</taxon>
    </lineage>
</organism>
<feature type="transmembrane region" description="Helical" evidence="2">
    <location>
        <begin position="41"/>
        <end position="60"/>
    </location>
</feature>
<dbReference type="RefSeq" id="WP_076482319.1">
    <property type="nucleotide sequence ID" value="NZ_FTNT01000012.1"/>
</dbReference>
<accession>A0A1N7H5X4</accession>
<feature type="transmembrane region" description="Helical" evidence="2">
    <location>
        <begin position="12"/>
        <end position="35"/>
    </location>
</feature>
<evidence type="ECO:0000256" key="2">
    <source>
        <dbReference type="SAM" id="Phobius"/>
    </source>
</evidence>
<keyword evidence="2" id="KW-1133">Transmembrane helix</keyword>
<keyword evidence="2" id="KW-0812">Transmembrane</keyword>
<proteinExistence type="predicted"/>
<evidence type="ECO:0000313" key="4">
    <source>
        <dbReference type="Proteomes" id="UP000186218"/>
    </source>
</evidence>
<evidence type="ECO:0000256" key="1">
    <source>
        <dbReference type="SAM" id="MobiDB-lite"/>
    </source>
</evidence>
<feature type="region of interest" description="Disordered" evidence="1">
    <location>
        <begin position="71"/>
        <end position="93"/>
    </location>
</feature>
<evidence type="ECO:0000313" key="3">
    <source>
        <dbReference type="EMBL" id="SIS20249.1"/>
    </source>
</evidence>
<gene>
    <name evidence="3" type="ORF">SAMN05445060_3568</name>
</gene>
<keyword evidence="4" id="KW-1185">Reference proteome</keyword>
<name>A0A1N7H5X4_9NOCA</name>
<reference evidence="3 4" key="1">
    <citation type="submission" date="2017-01" db="EMBL/GenBank/DDBJ databases">
        <authorList>
            <person name="Mah S.A."/>
            <person name="Swanson W.J."/>
            <person name="Moy G.W."/>
            <person name="Vacquier V.D."/>
        </authorList>
    </citation>
    <scope>NUCLEOTIDE SEQUENCE [LARGE SCALE GENOMIC DNA]</scope>
    <source>
        <strain evidence="3 4">CPCC 203464</strain>
    </source>
</reference>
<dbReference type="Proteomes" id="UP000186218">
    <property type="component" value="Unassembled WGS sequence"/>
</dbReference>
<dbReference type="STRING" id="1344003.SAMN05445060_3568"/>
<protein>
    <submittedName>
        <fullName evidence="3">Uncharacterized protein</fullName>
    </submittedName>
</protein>